<sequence>MAFKPMAASPPALLCLAMVALALAASAKAQAPAPTPAPTPAPKPAPAPSVCLCPAGFRNISGFKAAAPKLFVKCGLSLFLRTPTTISKLTIPGNLNLPPLPNIPATSKNLRPHIITKCNCHLAAARVTMSNLKSTAITCHPAGQA</sequence>
<organism evidence="2">
    <name type="scientific">Panicum hallii</name>
    <dbReference type="NCBI Taxonomy" id="206008"/>
    <lineage>
        <taxon>Eukaryota</taxon>
        <taxon>Viridiplantae</taxon>
        <taxon>Streptophyta</taxon>
        <taxon>Embryophyta</taxon>
        <taxon>Tracheophyta</taxon>
        <taxon>Spermatophyta</taxon>
        <taxon>Magnoliopsida</taxon>
        <taxon>Liliopsida</taxon>
        <taxon>Poales</taxon>
        <taxon>Poaceae</taxon>
        <taxon>PACMAD clade</taxon>
        <taxon>Panicoideae</taxon>
        <taxon>Panicodae</taxon>
        <taxon>Paniceae</taxon>
        <taxon>Panicinae</taxon>
        <taxon>Panicum</taxon>
        <taxon>Panicum sect. Panicum</taxon>
    </lineage>
</organism>
<feature type="signal peptide" evidence="1">
    <location>
        <begin position="1"/>
        <end position="29"/>
    </location>
</feature>
<dbReference type="Gramene" id="PVH47429">
    <property type="protein sequence ID" value="PVH47429"/>
    <property type="gene ID" value="PAHAL_4G061200"/>
</dbReference>
<proteinExistence type="predicted"/>
<name>A0A2T8JBY6_9POAL</name>
<evidence type="ECO:0000256" key="1">
    <source>
        <dbReference type="SAM" id="SignalP"/>
    </source>
</evidence>
<dbReference type="EMBL" id="CM008049">
    <property type="protein sequence ID" value="PVH47429.1"/>
    <property type="molecule type" value="Genomic_DNA"/>
</dbReference>
<dbReference type="AlphaFoldDB" id="A0A2T8JBY6"/>
<feature type="chain" id="PRO_5015457797" description="Hydrophobic seed protein domain-containing protein" evidence="1">
    <location>
        <begin position="30"/>
        <end position="145"/>
    </location>
</feature>
<reference evidence="2" key="1">
    <citation type="submission" date="2018-04" db="EMBL/GenBank/DDBJ databases">
        <title>WGS assembly of Panicum hallii.</title>
        <authorList>
            <person name="Lovell J."/>
            <person name="Jenkins J."/>
            <person name="Lowry D."/>
            <person name="Mamidi S."/>
            <person name="Sreedasyam A."/>
            <person name="Weng X."/>
            <person name="Barry K."/>
            <person name="Bonette J."/>
            <person name="Campitelli B."/>
            <person name="Daum C."/>
            <person name="Gordon S."/>
            <person name="Gould B."/>
            <person name="Lipzen A."/>
            <person name="Macqueen A."/>
            <person name="Palacio-Mejia J."/>
            <person name="Plott C."/>
            <person name="Shakirov E."/>
            <person name="Shu S."/>
            <person name="Yoshinaga Y."/>
            <person name="Zane M."/>
            <person name="Rokhsar D."/>
            <person name="Grimwood J."/>
            <person name="Schmutz J."/>
            <person name="Juenger T."/>
        </authorList>
    </citation>
    <scope>NUCLEOTIDE SEQUENCE [LARGE SCALE GENOMIC DNA]</scope>
    <source>
        <strain evidence="2">FIL2</strain>
    </source>
</reference>
<gene>
    <name evidence="2" type="ORF">PAHAL_4G061200</name>
</gene>
<evidence type="ECO:0008006" key="3">
    <source>
        <dbReference type="Google" id="ProtNLM"/>
    </source>
</evidence>
<dbReference type="Proteomes" id="UP000243499">
    <property type="component" value="Chromosome 4"/>
</dbReference>
<protein>
    <recommendedName>
        <fullName evidence="3">Hydrophobic seed protein domain-containing protein</fullName>
    </recommendedName>
</protein>
<evidence type="ECO:0000313" key="2">
    <source>
        <dbReference type="EMBL" id="PVH47429.1"/>
    </source>
</evidence>
<accession>A0A2T8JBY6</accession>
<keyword evidence="1" id="KW-0732">Signal</keyword>